<organism evidence="2 3">
    <name type="scientific">Algisphaera agarilytica</name>
    <dbReference type="NCBI Taxonomy" id="1385975"/>
    <lineage>
        <taxon>Bacteria</taxon>
        <taxon>Pseudomonadati</taxon>
        <taxon>Planctomycetota</taxon>
        <taxon>Phycisphaerae</taxon>
        <taxon>Phycisphaerales</taxon>
        <taxon>Phycisphaeraceae</taxon>
        <taxon>Algisphaera</taxon>
    </lineage>
</organism>
<dbReference type="PANTHER" id="PTHR10000:SF8">
    <property type="entry name" value="HAD SUPERFAMILY HYDROLASE-LIKE, TYPE 3"/>
    <property type="match status" value="1"/>
</dbReference>
<dbReference type="GO" id="GO:0016791">
    <property type="term" value="F:phosphatase activity"/>
    <property type="evidence" value="ECO:0007669"/>
    <property type="project" value="TreeGrafter"/>
</dbReference>
<dbReference type="SUPFAM" id="SSF56784">
    <property type="entry name" value="HAD-like"/>
    <property type="match status" value="1"/>
</dbReference>
<feature type="region of interest" description="Disordered" evidence="1">
    <location>
        <begin position="27"/>
        <end position="60"/>
    </location>
</feature>
<dbReference type="PROSITE" id="PS01228">
    <property type="entry name" value="COF_1"/>
    <property type="match status" value="1"/>
</dbReference>
<dbReference type="NCBIfam" id="TIGR01484">
    <property type="entry name" value="HAD-SF-IIB"/>
    <property type="match status" value="1"/>
</dbReference>
<dbReference type="InterPro" id="IPR023214">
    <property type="entry name" value="HAD_sf"/>
</dbReference>
<evidence type="ECO:0000313" key="3">
    <source>
        <dbReference type="Proteomes" id="UP000541810"/>
    </source>
</evidence>
<evidence type="ECO:0000256" key="1">
    <source>
        <dbReference type="SAM" id="MobiDB-lite"/>
    </source>
</evidence>
<keyword evidence="3" id="KW-1185">Reference proteome</keyword>
<dbReference type="Gene3D" id="3.30.1240.10">
    <property type="match status" value="1"/>
</dbReference>
<dbReference type="Pfam" id="PF08282">
    <property type="entry name" value="Hydrolase_3"/>
    <property type="match status" value="1"/>
</dbReference>
<reference evidence="2 3" key="1">
    <citation type="submission" date="2020-08" db="EMBL/GenBank/DDBJ databases">
        <title>Genomic Encyclopedia of Type Strains, Phase IV (KMG-IV): sequencing the most valuable type-strain genomes for metagenomic binning, comparative biology and taxonomic classification.</title>
        <authorList>
            <person name="Goeker M."/>
        </authorList>
    </citation>
    <scope>NUCLEOTIDE SEQUENCE [LARGE SCALE GENOMIC DNA]</scope>
    <source>
        <strain evidence="2 3">DSM 103725</strain>
    </source>
</reference>
<dbReference type="Gene3D" id="3.40.50.1000">
    <property type="entry name" value="HAD superfamily/HAD-like"/>
    <property type="match status" value="1"/>
</dbReference>
<sequence length="330" mass="36770">MSRFSAHLYAGRLIISPERFNLDEELGLDQPKSKPKSKDPGRSSVGQFKTAPGVASRTKDQQIRARRVDLVALDLDGTLLTSDKRLSVKAIEAVTEIRKRGIKVVIATARPPRTVLEIYNHLKLNTHQINYNGALIQHPDHSKPLRHEPLSPDLAYAICTVARKTDNKCIIALEILDKWYTDKHDPSLETETSKKFDPDYVGSLLEPLKMPITKLMVLAPADRMAIIRKVLVERYKQSTMMVTNEDHLTQIASYQADKGRALKFLCEKYKIDPAHTLAIGDGPNDVGMLKFAGLGVAMGNAFPEAKEAADLVAPTNDEEGVAHILWKYIA</sequence>
<proteinExistence type="predicted"/>
<dbReference type="InterPro" id="IPR036412">
    <property type="entry name" value="HAD-like_sf"/>
</dbReference>
<dbReference type="PROSITE" id="PS01229">
    <property type="entry name" value="COF_2"/>
    <property type="match status" value="1"/>
</dbReference>
<dbReference type="CDD" id="cd07516">
    <property type="entry name" value="HAD_Pase"/>
    <property type="match status" value="1"/>
</dbReference>
<dbReference type="EMBL" id="JACHGY010000001">
    <property type="protein sequence ID" value="MBB6428750.1"/>
    <property type="molecule type" value="Genomic_DNA"/>
</dbReference>
<protein>
    <submittedName>
        <fullName evidence="2">Uncharacterized protein</fullName>
    </submittedName>
</protein>
<dbReference type="PANTHER" id="PTHR10000">
    <property type="entry name" value="PHOSPHOSERINE PHOSPHATASE"/>
    <property type="match status" value="1"/>
</dbReference>
<dbReference type="GO" id="GO:0000287">
    <property type="term" value="F:magnesium ion binding"/>
    <property type="evidence" value="ECO:0007669"/>
    <property type="project" value="TreeGrafter"/>
</dbReference>
<dbReference type="SFLD" id="SFLDG01144">
    <property type="entry name" value="C2.B.4:_PGP_Like"/>
    <property type="match status" value="1"/>
</dbReference>
<dbReference type="RefSeq" id="WP_184676165.1">
    <property type="nucleotide sequence ID" value="NZ_JACHGY010000001.1"/>
</dbReference>
<gene>
    <name evidence="2" type="ORF">HNQ40_000556</name>
</gene>
<evidence type="ECO:0000313" key="2">
    <source>
        <dbReference type="EMBL" id="MBB6428750.1"/>
    </source>
</evidence>
<accession>A0A7X0H3U9</accession>
<dbReference type="GO" id="GO:0005829">
    <property type="term" value="C:cytosol"/>
    <property type="evidence" value="ECO:0007669"/>
    <property type="project" value="TreeGrafter"/>
</dbReference>
<dbReference type="InterPro" id="IPR006379">
    <property type="entry name" value="HAD-SF_hydro_IIB"/>
</dbReference>
<dbReference type="AlphaFoldDB" id="A0A7X0H3U9"/>
<dbReference type="SFLD" id="SFLDG01140">
    <property type="entry name" value="C2.B:_Phosphomannomutase_and_P"/>
    <property type="match status" value="1"/>
</dbReference>
<dbReference type="SFLD" id="SFLDS00003">
    <property type="entry name" value="Haloacid_Dehalogenase"/>
    <property type="match status" value="1"/>
</dbReference>
<dbReference type="NCBIfam" id="TIGR00099">
    <property type="entry name" value="Cof-subfamily"/>
    <property type="match status" value="1"/>
</dbReference>
<name>A0A7X0H3U9_9BACT</name>
<comment type="caution">
    <text evidence="2">The sequence shown here is derived from an EMBL/GenBank/DDBJ whole genome shotgun (WGS) entry which is preliminary data.</text>
</comment>
<dbReference type="InterPro" id="IPR000150">
    <property type="entry name" value="Cof"/>
</dbReference>
<dbReference type="Proteomes" id="UP000541810">
    <property type="component" value="Unassembled WGS sequence"/>
</dbReference>